<feature type="domain" description="Abortive phage infection protein C-terminal" evidence="1">
    <location>
        <begin position="242"/>
        <end position="564"/>
    </location>
</feature>
<organism evidence="3 4">
    <name type="scientific">Agromyces neolithicus</name>
    <dbReference type="NCBI Taxonomy" id="269420"/>
    <lineage>
        <taxon>Bacteria</taxon>
        <taxon>Bacillati</taxon>
        <taxon>Actinomycetota</taxon>
        <taxon>Actinomycetes</taxon>
        <taxon>Micrococcales</taxon>
        <taxon>Microbacteriaceae</taxon>
        <taxon>Agromyces</taxon>
    </lineage>
</organism>
<evidence type="ECO:0000313" key="4">
    <source>
        <dbReference type="Proteomes" id="UP001500002"/>
    </source>
</evidence>
<name>A0ABN2M8B8_9MICO</name>
<dbReference type="RefSeq" id="WP_344296613.1">
    <property type="nucleotide sequence ID" value="NZ_BAAANJ010000009.1"/>
</dbReference>
<evidence type="ECO:0000259" key="2">
    <source>
        <dbReference type="Pfam" id="PF22879"/>
    </source>
</evidence>
<accession>A0ABN2M8B8</accession>
<dbReference type="Pfam" id="PF22879">
    <property type="entry name" value="AIPR_N"/>
    <property type="match status" value="1"/>
</dbReference>
<dbReference type="EMBL" id="BAAANJ010000009">
    <property type="protein sequence ID" value="GAA1814453.1"/>
    <property type="molecule type" value="Genomic_DNA"/>
</dbReference>
<reference evidence="3 4" key="1">
    <citation type="journal article" date="2019" name="Int. J. Syst. Evol. Microbiol.">
        <title>The Global Catalogue of Microorganisms (GCM) 10K type strain sequencing project: providing services to taxonomists for standard genome sequencing and annotation.</title>
        <authorList>
            <consortium name="The Broad Institute Genomics Platform"/>
            <consortium name="The Broad Institute Genome Sequencing Center for Infectious Disease"/>
            <person name="Wu L."/>
            <person name="Ma J."/>
        </authorList>
    </citation>
    <scope>NUCLEOTIDE SEQUENCE [LARGE SCALE GENOMIC DNA]</scope>
    <source>
        <strain evidence="3 4">JCM 14322</strain>
    </source>
</reference>
<keyword evidence="4" id="KW-1185">Reference proteome</keyword>
<evidence type="ECO:0000259" key="1">
    <source>
        <dbReference type="Pfam" id="PF10592"/>
    </source>
</evidence>
<sequence>MTDEIDEYRRELENRVRAAASVGGAYTGEAFIAELAAKLAEAEEINSLTPCYFEGTGARNKRLRIDGFDFDDEEGHAVIAVSAYSSDDDIGTITTAEAQRLFGQAEAWVDGVLSGSIFDLLEESSQVFEVADELRDRRGKLFKVRIYLLTNNRLSSKIKEFPSVERGGIAIEFHPWDIDRFHRVESSSLGREEIDIDLREWAPDGIPFLQAAITSKDVSTYLAVIPGSVLAGIYRRYGSRVLESNVRSFLSTRGKVNKGIRGTLLQQPEMFLSYNNGVTATATEVTIETTVGGLAMTGVRDLQIVNGGQTTASLFYVEKDEKAVDLSDVFVQMKLIIVDGEVETELVPKISRYANSQNAVSEADFFSNHEFHQRMEEKSRRILAPAQAGSAFQTKWYYERTRGQYQSEKAKLTVAGARKFEAEYPRAQVITKTDAAKYLVSWSQQPHVVSAGAQKNFLAFANQIEAAWKADNAQFGDDYFRSLVGKSLLFNAVRQRVMKSDWYTTGYLANIVTYTLAKLSLESKRASTGGDLDFNRIWLAQSVDNGLLEVGDVIAEQVFQVLTADSRPVLNVTEWAKREKAWEAVKSIPFTGAASLNEFTVGGSEATSAKRDARADQKLLTGVAAQMHVVGKGSQYWNRLREFTRTLKMVSPKELGILAIAIGESGRGLPSELQSIALLDLEKRARASGFTGN</sequence>
<evidence type="ECO:0000313" key="3">
    <source>
        <dbReference type="EMBL" id="GAA1814453.1"/>
    </source>
</evidence>
<dbReference type="InterPro" id="IPR055101">
    <property type="entry name" value="AIPR_N"/>
</dbReference>
<gene>
    <name evidence="3" type="ORF">GCM10009749_24890</name>
</gene>
<comment type="caution">
    <text evidence="3">The sequence shown here is derived from an EMBL/GenBank/DDBJ whole genome shotgun (WGS) entry which is preliminary data.</text>
</comment>
<protein>
    <submittedName>
        <fullName evidence="3">AIPR family protein</fullName>
    </submittedName>
</protein>
<dbReference type="Proteomes" id="UP001500002">
    <property type="component" value="Unassembled WGS sequence"/>
</dbReference>
<feature type="domain" description="Abortive infection phage resistance protein N-terminal" evidence="2">
    <location>
        <begin position="31"/>
        <end position="183"/>
    </location>
</feature>
<proteinExistence type="predicted"/>
<dbReference type="Pfam" id="PF10592">
    <property type="entry name" value="AIPR"/>
    <property type="match status" value="1"/>
</dbReference>
<dbReference type="InterPro" id="IPR018891">
    <property type="entry name" value="AIPR_C"/>
</dbReference>